<name>A0A8J6TB34_9BACT</name>
<gene>
    <name evidence="2" type="ORF">H8E80_01080</name>
</gene>
<dbReference type="InterPro" id="IPR032820">
    <property type="entry name" value="ATPase_put"/>
</dbReference>
<feature type="transmembrane region" description="Helical" evidence="1">
    <location>
        <begin position="74"/>
        <end position="92"/>
    </location>
</feature>
<proteinExistence type="predicted"/>
<evidence type="ECO:0000256" key="1">
    <source>
        <dbReference type="SAM" id="Phobius"/>
    </source>
</evidence>
<sequence>MNKKHRQSGDKFSETVGVKEVRKIKARREKESVVWFGLGMFGVLGWSVVIPTLIGICLGIWIDIKWPSRYSWTLMLLIIGLILGCLNAWLWITSERKMIKGDKEREKE</sequence>
<keyword evidence="1" id="KW-0812">Transmembrane</keyword>
<protein>
    <submittedName>
        <fullName evidence="2">AtpZ/AtpI family protein</fullName>
    </submittedName>
</protein>
<accession>A0A8J6TB34</accession>
<keyword evidence="1" id="KW-0472">Membrane</keyword>
<dbReference type="AlphaFoldDB" id="A0A8J6TB34"/>
<evidence type="ECO:0000313" key="3">
    <source>
        <dbReference type="Proteomes" id="UP000603545"/>
    </source>
</evidence>
<feature type="transmembrane region" description="Helical" evidence="1">
    <location>
        <begin position="33"/>
        <end position="62"/>
    </location>
</feature>
<evidence type="ECO:0000313" key="2">
    <source>
        <dbReference type="EMBL" id="MBC8198630.1"/>
    </source>
</evidence>
<keyword evidence="1" id="KW-1133">Transmembrane helix</keyword>
<dbReference type="InterPro" id="IPR011744">
    <property type="entry name" value="ATPase_gene1"/>
</dbReference>
<dbReference type="EMBL" id="JACNLL010000016">
    <property type="protein sequence ID" value="MBC8198630.1"/>
    <property type="molecule type" value="Genomic_DNA"/>
</dbReference>
<reference evidence="2 3" key="1">
    <citation type="submission" date="2020-08" db="EMBL/GenBank/DDBJ databases">
        <title>Bridging the membrane lipid divide: bacteria of the FCB group superphylum have the potential to synthesize archaeal ether lipids.</title>
        <authorList>
            <person name="Villanueva L."/>
            <person name="Von Meijenfeldt F.A.B."/>
            <person name="Westbye A.B."/>
            <person name="Yadav S."/>
            <person name="Hopmans E.C."/>
            <person name="Dutilh B.E."/>
            <person name="Sinninghe Damste J.S."/>
        </authorList>
    </citation>
    <scope>NUCLEOTIDE SEQUENCE [LARGE SCALE GENOMIC DNA]</scope>
    <source>
        <strain evidence="2">NIOZ-UU82</strain>
    </source>
</reference>
<dbReference type="NCBIfam" id="TIGR02230">
    <property type="entry name" value="ATPase_gene1"/>
    <property type="match status" value="1"/>
</dbReference>
<dbReference type="Pfam" id="PF09527">
    <property type="entry name" value="ATPase_gene1"/>
    <property type="match status" value="1"/>
</dbReference>
<dbReference type="Proteomes" id="UP000603545">
    <property type="component" value="Unassembled WGS sequence"/>
</dbReference>
<comment type="caution">
    <text evidence="2">The sequence shown here is derived from an EMBL/GenBank/DDBJ whole genome shotgun (WGS) entry which is preliminary data.</text>
</comment>
<organism evidence="2 3">
    <name type="scientific">Candidatus Desulfaltia bathyphila</name>
    <dbReference type="NCBI Taxonomy" id="2841697"/>
    <lineage>
        <taxon>Bacteria</taxon>
        <taxon>Pseudomonadati</taxon>
        <taxon>Thermodesulfobacteriota</taxon>
        <taxon>Desulfobacteria</taxon>
        <taxon>Desulfobacterales</taxon>
        <taxon>Desulfobacterales incertae sedis</taxon>
        <taxon>Candidatus Desulfaltia</taxon>
    </lineage>
</organism>